<accession>A0ABW4T947</accession>
<evidence type="ECO:0000259" key="6">
    <source>
        <dbReference type="PROSITE" id="PS50977"/>
    </source>
</evidence>
<keyword evidence="4" id="KW-0804">Transcription</keyword>
<evidence type="ECO:0000313" key="8">
    <source>
        <dbReference type="Proteomes" id="UP001597368"/>
    </source>
</evidence>
<dbReference type="Pfam" id="PF00440">
    <property type="entry name" value="TetR_N"/>
    <property type="match status" value="1"/>
</dbReference>
<evidence type="ECO:0000313" key="7">
    <source>
        <dbReference type="EMBL" id="MFD1938450.1"/>
    </source>
</evidence>
<dbReference type="Gene3D" id="1.10.357.10">
    <property type="entry name" value="Tetracycline Repressor, domain 2"/>
    <property type="match status" value="1"/>
</dbReference>
<dbReference type="Proteomes" id="UP001597368">
    <property type="component" value="Unassembled WGS sequence"/>
</dbReference>
<dbReference type="InterPro" id="IPR009057">
    <property type="entry name" value="Homeodomain-like_sf"/>
</dbReference>
<proteinExistence type="predicted"/>
<dbReference type="InterPro" id="IPR036271">
    <property type="entry name" value="Tet_transcr_reg_TetR-rel_C_sf"/>
</dbReference>
<organism evidence="7 8">
    <name type="scientific">Nonomuraea mangrovi</name>
    <dbReference type="NCBI Taxonomy" id="2316207"/>
    <lineage>
        <taxon>Bacteria</taxon>
        <taxon>Bacillati</taxon>
        <taxon>Actinomycetota</taxon>
        <taxon>Actinomycetes</taxon>
        <taxon>Streptosporangiales</taxon>
        <taxon>Streptosporangiaceae</taxon>
        <taxon>Nonomuraea</taxon>
    </lineage>
</organism>
<dbReference type="InterPro" id="IPR001647">
    <property type="entry name" value="HTH_TetR"/>
</dbReference>
<keyword evidence="2" id="KW-0805">Transcription regulation</keyword>
<dbReference type="InterPro" id="IPR039538">
    <property type="entry name" value="BetI_C"/>
</dbReference>
<dbReference type="PANTHER" id="PTHR30055:SF226">
    <property type="entry name" value="HTH-TYPE TRANSCRIPTIONAL REGULATOR PKSA"/>
    <property type="match status" value="1"/>
</dbReference>
<dbReference type="RefSeq" id="WP_379580472.1">
    <property type="nucleotide sequence ID" value="NZ_JBHUFV010000068.1"/>
</dbReference>
<dbReference type="SUPFAM" id="SSF46689">
    <property type="entry name" value="Homeodomain-like"/>
    <property type="match status" value="1"/>
</dbReference>
<gene>
    <name evidence="7" type="ORF">ACFSKW_43950</name>
</gene>
<protein>
    <submittedName>
        <fullName evidence="7">TetR/AcrR family transcriptional regulator</fullName>
    </submittedName>
</protein>
<keyword evidence="3 5" id="KW-0238">DNA-binding</keyword>
<evidence type="ECO:0000256" key="5">
    <source>
        <dbReference type="PROSITE-ProRule" id="PRU00335"/>
    </source>
</evidence>
<sequence>MTNLVDRPSPDRGERRRERLVEAGLALLAEGGWPAVTTRAVAERADTNLGLIHYHFGGLKELHVMIARRAGEMVIEPLLAQLLAATGERAGVESLRHLLPAAVDDDHVTRLSVELVAGALRTPEIGEVLRDQLRFARERIAAWLGDLHPQWSPSRCLGAATLITGLLDGLVLHRLLDQELPAREAVSALGDLLDALGGGAA</sequence>
<dbReference type="InterPro" id="IPR050109">
    <property type="entry name" value="HTH-type_TetR-like_transc_reg"/>
</dbReference>
<evidence type="ECO:0000256" key="1">
    <source>
        <dbReference type="ARBA" id="ARBA00022491"/>
    </source>
</evidence>
<comment type="caution">
    <text evidence="7">The sequence shown here is derived from an EMBL/GenBank/DDBJ whole genome shotgun (WGS) entry which is preliminary data.</text>
</comment>
<dbReference type="PANTHER" id="PTHR30055">
    <property type="entry name" value="HTH-TYPE TRANSCRIPTIONAL REGULATOR RUTR"/>
    <property type="match status" value="1"/>
</dbReference>
<evidence type="ECO:0000256" key="3">
    <source>
        <dbReference type="ARBA" id="ARBA00023125"/>
    </source>
</evidence>
<dbReference type="SUPFAM" id="SSF48498">
    <property type="entry name" value="Tetracyclin repressor-like, C-terminal domain"/>
    <property type="match status" value="1"/>
</dbReference>
<evidence type="ECO:0000256" key="4">
    <source>
        <dbReference type="ARBA" id="ARBA00023163"/>
    </source>
</evidence>
<feature type="domain" description="HTH tetR-type" evidence="6">
    <location>
        <begin position="14"/>
        <end position="74"/>
    </location>
</feature>
<keyword evidence="1" id="KW-0678">Repressor</keyword>
<feature type="DNA-binding region" description="H-T-H motif" evidence="5">
    <location>
        <begin position="37"/>
        <end position="56"/>
    </location>
</feature>
<name>A0ABW4T947_9ACTN</name>
<dbReference type="Pfam" id="PF13977">
    <property type="entry name" value="TetR_C_6"/>
    <property type="match status" value="1"/>
</dbReference>
<evidence type="ECO:0000256" key="2">
    <source>
        <dbReference type="ARBA" id="ARBA00023015"/>
    </source>
</evidence>
<dbReference type="PROSITE" id="PS50977">
    <property type="entry name" value="HTH_TETR_2"/>
    <property type="match status" value="1"/>
</dbReference>
<reference evidence="8" key="1">
    <citation type="journal article" date="2019" name="Int. J. Syst. Evol. Microbiol.">
        <title>The Global Catalogue of Microorganisms (GCM) 10K type strain sequencing project: providing services to taxonomists for standard genome sequencing and annotation.</title>
        <authorList>
            <consortium name="The Broad Institute Genomics Platform"/>
            <consortium name="The Broad Institute Genome Sequencing Center for Infectious Disease"/>
            <person name="Wu L."/>
            <person name="Ma J."/>
        </authorList>
    </citation>
    <scope>NUCLEOTIDE SEQUENCE [LARGE SCALE GENOMIC DNA]</scope>
    <source>
        <strain evidence="8">ICMP 6774ER</strain>
    </source>
</reference>
<dbReference type="EMBL" id="JBHUFV010000068">
    <property type="protein sequence ID" value="MFD1938450.1"/>
    <property type="molecule type" value="Genomic_DNA"/>
</dbReference>
<keyword evidence="8" id="KW-1185">Reference proteome</keyword>